<dbReference type="InterPro" id="IPR050639">
    <property type="entry name" value="SSR_resolvase"/>
</dbReference>
<evidence type="ECO:0000313" key="4">
    <source>
        <dbReference type="EMBL" id="OCA81249.1"/>
    </source>
</evidence>
<gene>
    <name evidence="4" type="ORF">A8F95_15915</name>
</gene>
<name>A0A1B9ABP6_9BACI</name>
<sequence length="180" mass="20593">MLIGYTRPYYEDPNCDSQVKYLAEWPCQKVLQEEHSSAKRRTELDNMIAQLCHGDKIIVTKLFILADSTRHLVELLEAIEAKGAFIHSLKEGIDTSDAGGYRFTDIVKHLVDFQSDVISEKTRSGVHEAKQKGIAPGRPRKPDENVKKAIRMYQSKQYSLKEIKEETGISKSTLYRYLES</sequence>
<organism evidence="4 5">
    <name type="scientific">Pseudobacillus wudalianchiensis</name>
    <dbReference type="NCBI Taxonomy" id="1743143"/>
    <lineage>
        <taxon>Bacteria</taxon>
        <taxon>Bacillati</taxon>
        <taxon>Bacillota</taxon>
        <taxon>Bacilli</taxon>
        <taxon>Bacillales</taxon>
        <taxon>Bacillaceae</taxon>
        <taxon>Pseudobacillus</taxon>
    </lineage>
</organism>
<dbReference type="AlphaFoldDB" id="A0A1B9ABP6"/>
<dbReference type="SUPFAM" id="SSF53041">
    <property type="entry name" value="Resolvase-like"/>
    <property type="match status" value="1"/>
</dbReference>
<feature type="region of interest" description="Disordered" evidence="2">
    <location>
        <begin position="125"/>
        <end position="144"/>
    </location>
</feature>
<dbReference type="Pfam" id="PF02796">
    <property type="entry name" value="HTH_7"/>
    <property type="match status" value="1"/>
</dbReference>
<dbReference type="GO" id="GO:0003677">
    <property type="term" value="F:DNA binding"/>
    <property type="evidence" value="ECO:0007669"/>
    <property type="project" value="InterPro"/>
</dbReference>
<accession>A0A1B9ABP6</accession>
<comment type="caution">
    <text evidence="4">The sequence shown here is derived from an EMBL/GenBank/DDBJ whole genome shotgun (WGS) entry which is preliminary data.</text>
</comment>
<dbReference type="SMART" id="SM00857">
    <property type="entry name" value="Resolvase"/>
    <property type="match status" value="1"/>
</dbReference>
<dbReference type="SUPFAM" id="SSF46689">
    <property type="entry name" value="Homeodomain-like"/>
    <property type="match status" value="1"/>
</dbReference>
<feature type="domain" description="Resolvase/invertase-type recombinase catalytic" evidence="3">
    <location>
        <begin position="1"/>
        <end position="133"/>
    </location>
</feature>
<dbReference type="Gene3D" id="3.40.50.1390">
    <property type="entry name" value="Resolvase, N-terminal catalytic domain"/>
    <property type="match status" value="1"/>
</dbReference>
<keyword evidence="5" id="KW-1185">Reference proteome</keyword>
<evidence type="ECO:0000256" key="2">
    <source>
        <dbReference type="SAM" id="MobiDB-lite"/>
    </source>
</evidence>
<evidence type="ECO:0000259" key="3">
    <source>
        <dbReference type="PROSITE" id="PS51736"/>
    </source>
</evidence>
<comment type="similarity">
    <text evidence="1">Belongs to the site-specific recombinase resolvase family.</text>
</comment>
<dbReference type="CDD" id="cd03768">
    <property type="entry name" value="SR_ResInv"/>
    <property type="match status" value="1"/>
</dbReference>
<dbReference type="PROSITE" id="PS51736">
    <property type="entry name" value="RECOMBINASES_3"/>
    <property type="match status" value="1"/>
</dbReference>
<dbReference type="GO" id="GO:0000150">
    <property type="term" value="F:DNA strand exchange activity"/>
    <property type="evidence" value="ECO:0007669"/>
    <property type="project" value="InterPro"/>
</dbReference>
<dbReference type="EMBL" id="MAYT01000031">
    <property type="protein sequence ID" value="OCA81249.1"/>
    <property type="molecule type" value="Genomic_DNA"/>
</dbReference>
<evidence type="ECO:0000313" key="5">
    <source>
        <dbReference type="Proteomes" id="UP000092578"/>
    </source>
</evidence>
<proteinExistence type="inferred from homology"/>
<dbReference type="Pfam" id="PF00239">
    <property type="entry name" value="Resolvase"/>
    <property type="match status" value="1"/>
</dbReference>
<dbReference type="InterPro" id="IPR009057">
    <property type="entry name" value="Homeodomain-like_sf"/>
</dbReference>
<evidence type="ECO:0000256" key="1">
    <source>
        <dbReference type="ARBA" id="ARBA00009913"/>
    </source>
</evidence>
<dbReference type="InterPro" id="IPR036162">
    <property type="entry name" value="Resolvase-like_N_sf"/>
</dbReference>
<dbReference type="RefSeq" id="WP_065412073.1">
    <property type="nucleotide sequence ID" value="NZ_MAYT01000031.1"/>
</dbReference>
<reference evidence="5" key="1">
    <citation type="submission" date="2016-05" db="EMBL/GenBank/DDBJ databases">
        <authorList>
            <person name="Liu B."/>
            <person name="Wang J."/>
            <person name="Zhu Y."/>
            <person name="Liu G."/>
            <person name="Chen Q."/>
            <person name="Chen Z."/>
            <person name="Lan J."/>
            <person name="Che J."/>
            <person name="Ge C."/>
            <person name="Shi H."/>
            <person name="Pan Z."/>
            <person name="Liu X."/>
        </authorList>
    </citation>
    <scope>NUCLEOTIDE SEQUENCE [LARGE SCALE GENOMIC DNA]</scope>
    <source>
        <strain evidence="5">FJAT-27215</strain>
    </source>
</reference>
<dbReference type="Proteomes" id="UP000092578">
    <property type="component" value="Unassembled WGS sequence"/>
</dbReference>
<dbReference type="Gene3D" id="1.10.10.60">
    <property type="entry name" value="Homeodomain-like"/>
    <property type="match status" value="1"/>
</dbReference>
<dbReference type="PANTHER" id="PTHR30461:SF26">
    <property type="entry name" value="RESOLVASE HOMOLOG YNEB"/>
    <property type="match status" value="1"/>
</dbReference>
<dbReference type="InterPro" id="IPR006119">
    <property type="entry name" value="Resolv_N"/>
</dbReference>
<dbReference type="InterPro" id="IPR006120">
    <property type="entry name" value="Resolvase_HTH_dom"/>
</dbReference>
<dbReference type="PANTHER" id="PTHR30461">
    <property type="entry name" value="DNA-INVERTASE FROM LAMBDOID PROPHAGE"/>
    <property type="match status" value="1"/>
</dbReference>
<protein>
    <submittedName>
        <fullName evidence="4">Resolvase</fullName>
    </submittedName>
</protein>